<evidence type="ECO:0000313" key="1">
    <source>
        <dbReference type="EMBL" id="CAG8819300.1"/>
    </source>
</evidence>
<accession>A0A9N9KAP8</accession>
<dbReference type="OrthoDB" id="5844513at2759"/>
<protein>
    <submittedName>
        <fullName evidence="1">4137_t:CDS:1</fullName>
    </submittedName>
</protein>
<comment type="caution">
    <text evidence="1">The sequence shown here is derived from an EMBL/GenBank/DDBJ whole genome shotgun (WGS) entry which is preliminary data.</text>
</comment>
<feature type="non-terminal residue" evidence="1">
    <location>
        <position position="121"/>
    </location>
</feature>
<dbReference type="GO" id="GO:0005524">
    <property type="term" value="F:ATP binding"/>
    <property type="evidence" value="ECO:0007669"/>
    <property type="project" value="InterPro"/>
</dbReference>
<evidence type="ECO:0000313" key="2">
    <source>
        <dbReference type="Proteomes" id="UP000789759"/>
    </source>
</evidence>
<gene>
    <name evidence="1" type="ORF">CPELLU_LOCUS19522</name>
</gene>
<dbReference type="EMBL" id="CAJVQA010047804">
    <property type="protein sequence ID" value="CAG8819300.1"/>
    <property type="molecule type" value="Genomic_DNA"/>
</dbReference>
<dbReference type="PANTHER" id="PTHR45765">
    <property type="entry name" value="METHIONINE--TRNA LIGASE"/>
    <property type="match status" value="1"/>
</dbReference>
<dbReference type="InterPro" id="IPR009080">
    <property type="entry name" value="tRNAsynth_Ia_anticodon-bd"/>
</dbReference>
<reference evidence="1" key="1">
    <citation type="submission" date="2021-06" db="EMBL/GenBank/DDBJ databases">
        <authorList>
            <person name="Kallberg Y."/>
            <person name="Tangrot J."/>
            <person name="Rosling A."/>
        </authorList>
    </citation>
    <scope>NUCLEOTIDE SEQUENCE</scope>
    <source>
        <strain evidence="1">FL966</strain>
    </source>
</reference>
<dbReference type="AlphaFoldDB" id="A0A9N9KAP8"/>
<feature type="non-terminal residue" evidence="1">
    <location>
        <position position="1"/>
    </location>
</feature>
<dbReference type="Gene3D" id="1.10.730.10">
    <property type="entry name" value="Isoleucyl-tRNA Synthetase, Domain 1"/>
    <property type="match status" value="1"/>
</dbReference>
<dbReference type="GO" id="GO:0006431">
    <property type="term" value="P:methionyl-tRNA aminoacylation"/>
    <property type="evidence" value="ECO:0007669"/>
    <property type="project" value="TreeGrafter"/>
</dbReference>
<dbReference type="SUPFAM" id="SSF47323">
    <property type="entry name" value="Anticodon-binding domain of a subclass of class I aminoacyl-tRNA synthetases"/>
    <property type="match status" value="1"/>
</dbReference>
<name>A0A9N9KAP8_9GLOM</name>
<dbReference type="GO" id="GO:0004825">
    <property type="term" value="F:methionine-tRNA ligase activity"/>
    <property type="evidence" value="ECO:0007669"/>
    <property type="project" value="InterPro"/>
</dbReference>
<organism evidence="1 2">
    <name type="scientific">Cetraspora pellucida</name>
    <dbReference type="NCBI Taxonomy" id="1433469"/>
    <lineage>
        <taxon>Eukaryota</taxon>
        <taxon>Fungi</taxon>
        <taxon>Fungi incertae sedis</taxon>
        <taxon>Mucoromycota</taxon>
        <taxon>Glomeromycotina</taxon>
        <taxon>Glomeromycetes</taxon>
        <taxon>Diversisporales</taxon>
        <taxon>Gigasporaceae</taxon>
        <taxon>Cetraspora</taxon>
    </lineage>
</organism>
<sequence>TSIEGKWTANSKNITQSWLKEVLKPQQTLIKNINNLLTNYIEALGNIKLRAGLEIAMEISQQGNGYLQESKLDNTFLRNALRSQLSAPLRNIPDTFTMDIEAGYQIGKAEYLFKRIDEKIC</sequence>
<dbReference type="InterPro" id="IPR023458">
    <property type="entry name" value="Met-tRNA_ligase_1"/>
</dbReference>
<dbReference type="GO" id="GO:0017101">
    <property type="term" value="C:aminoacyl-tRNA synthetase multienzyme complex"/>
    <property type="evidence" value="ECO:0007669"/>
    <property type="project" value="TreeGrafter"/>
</dbReference>
<dbReference type="GO" id="GO:0005829">
    <property type="term" value="C:cytosol"/>
    <property type="evidence" value="ECO:0007669"/>
    <property type="project" value="TreeGrafter"/>
</dbReference>
<keyword evidence="2" id="KW-1185">Reference proteome</keyword>
<dbReference type="PANTHER" id="PTHR45765:SF1">
    <property type="entry name" value="METHIONINE--TRNA LIGASE, CYTOPLASMIC"/>
    <property type="match status" value="1"/>
</dbReference>
<dbReference type="Proteomes" id="UP000789759">
    <property type="component" value="Unassembled WGS sequence"/>
</dbReference>
<proteinExistence type="predicted"/>